<dbReference type="PROSITE" id="PS50994">
    <property type="entry name" value="INTEGRASE"/>
    <property type="match status" value="1"/>
</dbReference>
<dbReference type="PANTHER" id="PTHR42648">
    <property type="entry name" value="TRANSPOSASE, PUTATIVE-RELATED"/>
    <property type="match status" value="1"/>
</dbReference>
<dbReference type="Proteomes" id="UP000596661">
    <property type="component" value="Unassembled WGS sequence"/>
</dbReference>
<dbReference type="EMBL" id="UZAU01000789">
    <property type="status" value="NOT_ANNOTATED_CDS"/>
    <property type="molecule type" value="Genomic_DNA"/>
</dbReference>
<name>A0A803QJT0_CANSA</name>
<dbReference type="Pfam" id="PF00665">
    <property type="entry name" value="rve"/>
    <property type="match status" value="1"/>
</dbReference>
<keyword evidence="1" id="KW-0479">Metal-binding</keyword>
<evidence type="ECO:0000256" key="2">
    <source>
        <dbReference type="ARBA" id="ARBA00022801"/>
    </source>
</evidence>
<dbReference type="InterPro" id="IPR001584">
    <property type="entry name" value="Integrase_cat-core"/>
</dbReference>
<dbReference type="InterPro" id="IPR025724">
    <property type="entry name" value="GAG-pre-integrase_dom"/>
</dbReference>
<accession>A0A803QJT0</accession>
<evidence type="ECO:0000259" key="4">
    <source>
        <dbReference type="PROSITE" id="PS50994"/>
    </source>
</evidence>
<dbReference type="GO" id="GO:0016787">
    <property type="term" value="F:hydrolase activity"/>
    <property type="evidence" value="ECO:0007669"/>
    <property type="project" value="UniProtKB-KW"/>
</dbReference>
<dbReference type="GO" id="GO:0003676">
    <property type="term" value="F:nucleic acid binding"/>
    <property type="evidence" value="ECO:0007669"/>
    <property type="project" value="InterPro"/>
</dbReference>
<dbReference type="InterPro" id="IPR013103">
    <property type="entry name" value="RVT_2"/>
</dbReference>
<dbReference type="GO" id="GO:0015074">
    <property type="term" value="P:DNA integration"/>
    <property type="evidence" value="ECO:0007669"/>
    <property type="project" value="InterPro"/>
</dbReference>
<dbReference type="Pfam" id="PF25597">
    <property type="entry name" value="SH3_retrovirus"/>
    <property type="match status" value="1"/>
</dbReference>
<proteinExistence type="predicted"/>
<dbReference type="InterPro" id="IPR039537">
    <property type="entry name" value="Retrotran_Ty1/copia-like"/>
</dbReference>
<evidence type="ECO:0000313" key="5">
    <source>
        <dbReference type="EnsemblPlants" id="cds.evm.model.10.146"/>
    </source>
</evidence>
<feature type="domain" description="Integrase catalytic" evidence="4">
    <location>
        <begin position="134"/>
        <end position="250"/>
    </location>
</feature>
<keyword evidence="2" id="KW-0378">Hydrolase</keyword>
<evidence type="ECO:0000256" key="1">
    <source>
        <dbReference type="ARBA" id="ARBA00022723"/>
    </source>
</evidence>
<feature type="region of interest" description="Disordered" evidence="3">
    <location>
        <begin position="394"/>
        <end position="438"/>
    </location>
</feature>
<keyword evidence="6" id="KW-1185">Reference proteome</keyword>
<dbReference type="PANTHER" id="PTHR42648:SF26">
    <property type="entry name" value="INTEGRASE CATALYTIC DOMAIN-CONTAINING PROTEIN"/>
    <property type="match status" value="1"/>
</dbReference>
<protein>
    <recommendedName>
        <fullName evidence="4">Integrase catalytic domain-containing protein</fullName>
    </recommendedName>
</protein>
<organism evidence="5 6">
    <name type="scientific">Cannabis sativa</name>
    <name type="common">Hemp</name>
    <name type="synonym">Marijuana</name>
    <dbReference type="NCBI Taxonomy" id="3483"/>
    <lineage>
        <taxon>Eukaryota</taxon>
        <taxon>Viridiplantae</taxon>
        <taxon>Streptophyta</taxon>
        <taxon>Embryophyta</taxon>
        <taxon>Tracheophyta</taxon>
        <taxon>Spermatophyta</taxon>
        <taxon>Magnoliopsida</taxon>
        <taxon>eudicotyledons</taxon>
        <taxon>Gunneridae</taxon>
        <taxon>Pentapetalae</taxon>
        <taxon>rosids</taxon>
        <taxon>fabids</taxon>
        <taxon>Rosales</taxon>
        <taxon>Cannabaceae</taxon>
        <taxon>Cannabis</taxon>
    </lineage>
</organism>
<dbReference type="Pfam" id="PF07727">
    <property type="entry name" value="RVT_2"/>
    <property type="match status" value="1"/>
</dbReference>
<evidence type="ECO:0000313" key="6">
    <source>
        <dbReference type="Proteomes" id="UP000596661"/>
    </source>
</evidence>
<evidence type="ECO:0000256" key="3">
    <source>
        <dbReference type="SAM" id="MobiDB-lite"/>
    </source>
</evidence>
<dbReference type="OMA" id="AVESQHI"/>
<dbReference type="SUPFAM" id="SSF53098">
    <property type="entry name" value="Ribonuclease H-like"/>
    <property type="match status" value="1"/>
</dbReference>
<dbReference type="EnsemblPlants" id="evm.model.10.146">
    <property type="protein sequence ID" value="cds.evm.model.10.146"/>
    <property type="gene ID" value="evm.TU.10.146"/>
</dbReference>
<dbReference type="InterPro" id="IPR036397">
    <property type="entry name" value="RNaseH_sf"/>
</dbReference>
<dbReference type="InterPro" id="IPR057670">
    <property type="entry name" value="SH3_retrovirus"/>
</dbReference>
<dbReference type="GO" id="GO:0046872">
    <property type="term" value="F:metal ion binding"/>
    <property type="evidence" value="ECO:0007669"/>
    <property type="project" value="UniProtKB-KW"/>
</dbReference>
<dbReference type="Gramene" id="evm.model.10.146">
    <property type="protein sequence ID" value="cds.evm.model.10.146"/>
    <property type="gene ID" value="evm.TU.10.146"/>
</dbReference>
<dbReference type="InterPro" id="IPR012337">
    <property type="entry name" value="RNaseH-like_sf"/>
</dbReference>
<reference evidence="5" key="1">
    <citation type="submission" date="2021-03" db="UniProtKB">
        <authorList>
            <consortium name="EnsemblPlants"/>
        </authorList>
    </citation>
    <scope>IDENTIFICATION</scope>
</reference>
<sequence length="567" mass="63359">MSSSTSDSGITTAAMATQSSIQCLLAQSEMCSSQFSCTAFNHCNKEIHKSLNCCNSDFSNKNTCLSPVLPSVFTTYKHNDVNNWHQKLGHPSKAILSKLLSKVSHNGTIQNLHFCNACQLGKSHTLPFPMSNGRANQPLALIHTDLWGPSHIASKEGFKYYIIFVDDFSRFSWIYPLKVKSQAFDMFIRFKSMVEKQFELPIKAVQADGGGEYKPFAKFLTDQGILFSHPCPHTHEQNGRVERKHRHVTETEPDYSILKPFGCACFPHLRPYNAHKMDMRSQQCLFLGYSSYHKGYLCENNQGRIYIARNVIFDEGTFPGQHNSHHSNNQRTISLSVLKSEFGDALHDTTAAAVESQHIGTTGTFNITIPASVQSPIPATTEPNIPIHAPIIPTNQPSGATQPQTDHSPQTNTSIQPNTAMSTNNQTRTHSMTTRSQNGIRKPKAYLSTKHPMPDTLLPTEPKSVKEALKDPKWHASMSTENKALKRAGTWTLVPRTDDMQVISNKWIFRVKLNADGSLDRCKSRLVARGYLQVPGIDYEETFSPVVKPVTVRTVLSLAVSNNWQVK</sequence>
<dbReference type="AlphaFoldDB" id="A0A803QJT0"/>
<dbReference type="Gene3D" id="3.30.420.10">
    <property type="entry name" value="Ribonuclease H-like superfamily/Ribonuclease H"/>
    <property type="match status" value="1"/>
</dbReference>
<dbReference type="Pfam" id="PF13976">
    <property type="entry name" value="gag_pre-integrs"/>
    <property type="match status" value="1"/>
</dbReference>